<dbReference type="Proteomes" id="UP000007494">
    <property type="component" value="Chromosome II"/>
</dbReference>
<evidence type="ECO:0000313" key="5">
    <source>
        <dbReference type="EMBL" id="CEL64809.1"/>
    </source>
</evidence>
<dbReference type="InterPro" id="IPR035903">
    <property type="entry name" value="HesB-like_dom_sf"/>
</dbReference>
<sequence length="244" mass="25865">MPGSRPLPSCFSSSSLFSGLSLFSSSPRSRVASFLGERKERVSLRANLLFPFPSLLCASSPPCSRLSSFSPQRFPSSLVSFISTALPSLSSLSSPSPEEGEARGKLVKVTPKALARIEELKRKRKEGAGTDRPFVIRLGVRSGGCSGLSYALDIVDEASAAPSDHREDFEEAGGFSIVVDPQSLLYVIGTKLDYADDLIGGGFRVSNPNASRSCGCGMSFGVPKAFAQQGGIDSKPKSCSTDRK</sequence>
<comment type="pathway">
    <text evidence="1">Cofactor biosynthesis; iron-sulfur cluster biosynthesis.</text>
</comment>
<reference evidence="5" key="4">
    <citation type="journal article" date="2015" name="PLoS ONE">
        <title>Comprehensive Evaluation of Toxoplasma gondii VEG and Neospora caninum LIV Genomes with Tachyzoite Stage Transcriptome and Proteome Defines Novel Transcript Features.</title>
        <authorList>
            <person name="Ramaprasad A."/>
            <person name="Mourier T."/>
            <person name="Naeem R."/>
            <person name="Malas T.B."/>
            <person name="Moussa E."/>
            <person name="Panigrahi A."/>
            <person name="Vermont S.J."/>
            <person name="Otto T.D."/>
            <person name="Wastling J."/>
            <person name="Pain A."/>
        </authorList>
    </citation>
    <scope>NUCLEOTIDE SEQUENCE</scope>
    <source>
        <strain evidence="5">Liverpool</strain>
    </source>
</reference>
<keyword evidence="2" id="KW-0408">Iron</keyword>
<evidence type="ECO:0000313" key="6">
    <source>
        <dbReference type="Proteomes" id="UP000007494"/>
    </source>
</evidence>
<keyword evidence="6" id="KW-1185">Reference proteome</keyword>
<accession>F0V917</accession>
<dbReference type="eggNOG" id="KOG1120">
    <property type="taxonomic scope" value="Eukaryota"/>
</dbReference>
<evidence type="ECO:0000259" key="3">
    <source>
        <dbReference type="Pfam" id="PF01521"/>
    </source>
</evidence>
<dbReference type="FunCoup" id="F0V917">
    <property type="interactions" value="104"/>
</dbReference>
<dbReference type="InterPro" id="IPR017870">
    <property type="entry name" value="FeS_cluster_insertion_CS"/>
</dbReference>
<reference evidence="4" key="1">
    <citation type="submission" date="2011-02" db="EMBL/GenBank/DDBJ databases">
        <authorList>
            <person name="Aslett M."/>
        </authorList>
    </citation>
    <scope>NUCLEOTIDE SEQUENCE</scope>
    <source>
        <strain evidence="4">Liverpool</strain>
    </source>
</reference>
<dbReference type="InterPro" id="IPR031108">
    <property type="entry name" value="IscA_plant_cyanobact"/>
</dbReference>
<dbReference type="GeneID" id="13446266"/>
<dbReference type="PANTHER" id="PTHR47265">
    <property type="entry name" value="IRON-SULFUR ASSEMBLY PROTEIN ISCA, CHLOROPLASTIC"/>
    <property type="match status" value="1"/>
</dbReference>
<dbReference type="AlphaFoldDB" id="F0V917"/>
<dbReference type="VEuPathDB" id="ToxoDB:NCLIV_006830"/>
<dbReference type="PANTHER" id="PTHR47265:SF1">
    <property type="entry name" value="IRON-SULFUR ASSEMBLY PROTEIN ISCA, CHLOROPLASTIC"/>
    <property type="match status" value="1"/>
</dbReference>
<reference evidence="6" key="3">
    <citation type="journal article" date="2012" name="PLoS Pathog.">
        <title>Comparative genomics of the apicomplexan parasites Toxoplasma gondii and Neospora caninum: Coccidia differing in host range and transmission strategy.</title>
        <authorList>
            <person name="Reid A.J."/>
            <person name="Vermont S.J."/>
            <person name="Cotton J.A."/>
            <person name="Harris D."/>
            <person name="Hill-Cawthorne G.A."/>
            <person name="Konen-Waisman S."/>
            <person name="Latham S.M."/>
            <person name="Mourier T."/>
            <person name="Norton R."/>
            <person name="Quail M.A."/>
            <person name="Sanders M."/>
            <person name="Shanmugam D."/>
            <person name="Sohal A."/>
            <person name="Wasmuth J.D."/>
            <person name="Brunk B."/>
            <person name="Grigg M.E."/>
            <person name="Howard J.C."/>
            <person name="Parkinson J."/>
            <person name="Roos D.S."/>
            <person name="Trees A.J."/>
            <person name="Berriman M."/>
            <person name="Pain A."/>
            <person name="Wastling J.M."/>
        </authorList>
    </citation>
    <scope>NUCLEOTIDE SEQUENCE [LARGE SCALE GENOMIC DNA]</scope>
    <source>
        <strain evidence="6">Liverpool</strain>
    </source>
</reference>
<dbReference type="Gene3D" id="2.60.300.12">
    <property type="entry name" value="HesB-like domain"/>
    <property type="match status" value="1"/>
</dbReference>
<keyword evidence="2" id="KW-0411">Iron-sulfur</keyword>
<dbReference type="PROSITE" id="PS01152">
    <property type="entry name" value="HESB"/>
    <property type="match status" value="1"/>
</dbReference>
<dbReference type="InterPro" id="IPR016092">
    <property type="entry name" value="ATAP"/>
</dbReference>
<dbReference type="GO" id="GO:0009570">
    <property type="term" value="C:chloroplast stroma"/>
    <property type="evidence" value="ECO:0007669"/>
    <property type="project" value="TreeGrafter"/>
</dbReference>
<organism evidence="4 6">
    <name type="scientific">Neospora caninum (strain Liverpool)</name>
    <dbReference type="NCBI Taxonomy" id="572307"/>
    <lineage>
        <taxon>Eukaryota</taxon>
        <taxon>Sar</taxon>
        <taxon>Alveolata</taxon>
        <taxon>Apicomplexa</taxon>
        <taxon>Conoidasida</taxon>
        <taxon>Coccidia</taxon>
        <taxon>Eucoccidiorida</taxon>
        <taxon>Eimeriorina</taxon>
        <taxon>Sarcocystidae</taxon>
        <taxon>Neospora</taxon>
    </lineage>
</organism>
<dbReference type="SUPFAM" id="SSF89360">
    <property type="entry name" value="HesB-like domain"/>
    <property type="match status" value="1"/>
</dbReference>
<dbReference type="Pfam" id="PF01521">
    <property type="entry name" value="Fe-S_biosyn"/>
    <property type="match status" value="1"/>
</dbReference>
<evidence type="ECO:0000313" key="4">
    <source>
        <dbReference type="EMBL" id="CBZ50208.1"/>
    </source>
</evidence>
<dbReference type="NCBIfam" id="TIGR00049">
    <property type="entry name" value="iron-sulfur cluster assembly accessory protein"/>
    <property type="match status" value="1"/>
</dbReference>
<dbReference type="GO" id="GO:0016226">
    <property type="term" value="P:iron-sulfur cluster assembly"/>
    <property type="evidence" value="ECO:0007669"/>
    <property type="project" value="InterPro"/>
</dbReference>
<gene>
    <name evidence="5" type="ORF">BN1204_006830</name>
    <name evidence="4" type="ORF">NCLIV_006830</name>
</gene>
<name>F0V917_NEOCL</name>
<dbReference type="InterPro" id="IPR000361">
    <property type="entry name" value="ATAP_core_dom"/>
</dbReference>
<dbReference type="RefSeq" id="XP_003880243.1">
    <property type="nucleotide sequence ID" value="XM_003880194.1"/>
</dbReference>
<dbReference type="OMA" id="YRTAITH"/>
<dbReference type="EMBL" id="LN714476">
    <property type="protein sequence ID" value="CEL64809.1"/>
    <property type="molecule type" value="Genomic_DNA"/>
</dbReference>
<feature type="domain" description="Core" evidence="3">
    <location>
        <begin position="107"/>
        <end position="217"/>
    </location>
</feature>
<dbReference type="EMBL" id="FR823382">
    <property type="protein sequence ID" value="CBZ50208.1"/>
    <property type="molecule type" value="Genomic_DNA"/>
</dbReference>
<proteinExistence type="predicted"/>
<evidence type="ECO:0000256" key="2">
    <source>
        <dbReference type="ARBA" id="ARBA00022485"/>
    </source>
</evidence>
<dbReference type="GO" id="GO:0051539">
    <property type="term" value="F:4 iron, 4 sulfur cluster binding"/>
    <property type="evidence" value="ECO:0007669"/>
    <property type="project" value="UniProtKB-KW"/>
</dbReference>
<reference evidence="4" key="2">
    <citation type="submission" date="2011-03" db="EMBL/GenBank/DDBJ databases">
        <title>Comparative genomics and transcriptomics of Neospora caninum and Toxoplasma gondii.</title>
        <authorList>
            <person name="Reid A.J."/>
            <person name="Sohal A."/>
            <person name="Harris D."/>
            <person name="Quail M."/>
            <person name="Sanders M."/>
            <person name="Berriman M."/>
            <person name="Wastling J.M."/>
            <person name="Pain A."/>
        </authorList>
    </citation>
    <scope>NUCLEOTIDE SEQUENCE</scope>
    <source>
        <strain evidence="4">Liverpool</strain>
    </source>
</reference>
<keyword evidence="2" id="KW-0479">Metal-binding</keyword>
<dbReference type="OrthoDB" id="333486at2759"/>
<dbReference type="InParanoid" id="F0V917"/>
<protein>
    <submittedName>
        <fullName evidence="5">HesB-like domain containing protein, putative</fullName>
    </submittedName>
    <submittedName>
        <fullName evidence="4">Putative HesB-like domain containing protein</fullName>
    </submittedName>
</protein>
<keyword evidence="2" id="KW-0004">4Fe-4S</keyword>
<evidence type="ECO:0000256" key="1">
    <source>
        <dbReference type="ARBA" id="ARBA00005151"/>
    </source>
</evidence>
<dbReference type="GO" id="GO:0030674">
    <property type="term" value="F:protein-macromolecule adaptor activity"/>
    <property type="evidence" value="ECO:0007669"/>
    <property type="project" value="TreeGrafter"/>
</dbReference>